<evidence type="ECO:0000256" key="1">
    <source>
        <dbReference type="ARBA" id="ARBA00022723"/>
    </source>
</evidence>
<evidence type="ECO:0000256" key="3">
    <source>
        <dbReference type="PIRSR" id="PIRSR602401-1"/>
    </source>
</evidence>
<keyword evidence="3 4" id="KW-0349">Heme</keyword>
<keyword evidence="4" id="KW-0560">Oxidoreductase</keyword>
<evidence type="ECO:0008006" key="7">
    <source>
        <dbReference type="Google" id="ProtNLM"/>
    </source>
</evidence>
<dbReference type="InterPro" id="IPR017972">
    <property type="entry name" value="Cyt_P450_CS"/>
</dbReference>
<dbReference type="Pfam" id="PF00067">
    <property type="entry name" value="p450"/>
    <property type="match status" value="2"/>
</dbReference>
<keyword evidence="6" id="KW-1185">Reference proteome</keyword>
<protein>
    <recommendedName>
        <fullName evidence="7">Cytochrome P450</fullName>
    </recommendedName>
</protein>
<dbReference type="InterPro" id="IPR002401">
    <property type="entry name" value="Cyt_P450_E_grp-I"/>
</dbReference>
<name>A0A835TKW0_9CHLO</name>
<dbReference type="GO" id="GO:0004497">
    <property type="term" value="F:monooxygenase activity"/>
    <property type="evidence" value="ECO:0007669"/>
    <property type="project" value="UniProtKB-KW"/>
</dbReference>
<dbReference type="GO" id="GO:0016125">
    <property type="term" value="P:sterol metabolic process"/>
    <property type="evidence" value="ECO:0007669"/>
    <property type="project" value="TreeGrafter"/>
</dbReference>
<dbReference type="PANTHER" id="PTHR24286">
    <property type="entry name" value="CYTOCHROME P450 26"/>
    <property type="match status" value="1"/>
</dbReference>
<dbReference type="SUPFAM" id="SSF48264">
    <property type="entry name" value="Cytochrome P450"/>
    <property type="match status" value="1"/>
</dbReference>
<dbReference type="PRINTS" id="PR00385">
    <property type="entry name" value="P450"/>
</dbReference>
<dbReference type="GO" id="GO:0016705">
    <property type="term" value="F:oxidoreductase activity, acting on paired donors, with incorporation or reduction of molecular oxygen"/>
    <property type="evidence" value="ECO:0007669"/>
    <property type="project" value="InterPro"/>
</dbReference>
<comment type="similarity">
    <text evidence="4">Belongs to the cytochrome P450 family.</text>
</comment>
<organism evidence="5 6">
    <name type="scientific">Chlamydomonas schloesseri</name>
    <dbReference type="NCBI Taxonomy" id="2026947"/>
    <lineage>
        <taxon>Eukaryota</taxon>
        <taxon>Viridiplantae</taxon>
        <taxon>Chlorophyta</taxon>
        <taxon>core chlorophytes</taxon>
        <taxon>Chlorophyceae</taxon>
        <taxon>CS clade</taxon>
        <taxon>Chlamydomonadales</taxon>
        <taxon>Chlamydomonadaceae</taxon>
        <taxon>Chlamydomonas</taxon>
    </lineage>
</organism>
<comment type="caution">
    <text evidence="5">The sequence shown here is derived from an EMBL/GenBank/DDBJ whole genome shotgun (WGS) entry which is preliminary data.</text>
</comment>
<keyword evidence="1 3" id="KW-0479">Metal-binding</keyword>
<dbReference type="AlphaFoldDB" id="A0A835TKW0"/>
<dbReference type="CDD" id="cd00302">
    <property type="entry name" value="cytochrome_P450"/>
    <property type="match status" value="1"/>
</dbReference>
<keyword evidence="2 3" id="KW-0408">Iron</keyword>
<feature type="binding site" description="axial binding residue" evidence="3">
    <location>
        <position position="430"/>
    </location>
    <ligand>
        <name>heme</name>
        <dbReference type="ChEBI" id="CHEBI:30413"/>
    </ligand>
    <ligandPart>
        <name>Fe</name>
        <dbReference type="ChEBI" id="CHEBI:18248"/>
    </ligandPart>
</feature>
<reference evidence="5" key="1">
    <citation type="journal article" date="2020" name="bioRxiv">
        <title>Comparative genomics of Chlamydomonas.</title>
        <authorList>
            <person name="Craig R.J."/>
            <person name="Hasan A.R."/>
            <person name="Ness R.W."/>
            <person name="Keightley P.D."/>
        </authorList>
    </citation>
    <scope>NUCLEOTIDE SEQUENCE</scope>
    <source>
        <strain evidence="5">CCAP 11/173</strain>
    </source>
</reference>
<accession>A0A835TKW0</accession>
<dbReference type="Gene3D" id="1.10.630.10">
    <property type="entry name" value="Cytochrome P450"/>
    <property type="match status" value="2"/>
</dbReference>
<sequence length="484" mass="53190">MFTLPLLGDTVALALNEQSRFMFARYKKYGSVFRVSLLGKPMYILADLEALKGPYSDKGAAPEVPFPTFKLLMGDFNVPGGGKHVHGPWRKATLAALGPAGLQAMFPPVLRVMQSHLAEWEAAGRVDVFQSARRMGLELAVDVVADVELSPAVDRTWFKQQVETWLYGMWGIPVPLPGSALAKALVAKKVLLEVLGRELATDHAAYKSKWVELGGSTAAMADELVSSAAAAAAAAAAEGGKAPAGTPRLSNVARLGLFGLGATDVEHSALSVLHAVMGAADTTRFALFNTWALVAQSPRVQDKLYEEQQKVIAEYGAELSYKAISNMPYMEATIKECMRLLPASAGGPRRLTEELRVGDVVLPAGSFVWMYSWLLHCIDPVLWDGNTAVDVPPHMDWRNNFEAAFRPERWLSEETRPKYYFTFGYGTHLCAGINLAYLEIRTMLALVIRKYRLRLQTPDMLSRARYFPFIEPAPGTDTVLLEPR</sequence>
<dbReference type="PANTHER" id="PTHR24286:SF380">
    <property type="entry name" value="PH DOMAIN-CONTAINING PROTEIN"/>
    <property type="match status" value="1"/>
</dbReference>
<proteinExistence type="inferred from homology"/>
<evidence type="ECO:0000313" key="6">
    <source>
        <dbReference type="Proteomes" id="UP000613740"/>
    </source>
</evidence>
<evidence type="ECO:0000256" key="2">
    <source>
        <dbReference type="ARBA" id="ARBA00023004"/>
    </source>
</evidence>
<keyword evidence="4" id="KW-0503">Monooxygenase</keyword>
<gene>
    <name evidence="5" type="ORF">HYH02_010347</name>
</gene>
<dbReference type="PRINTS" id="PR00463">
    <property type="entry name" value="EP450I"/>
</dbReference>
<dbReference type="InterPro" id="IPR001128">
    <property type="entry name" value="Cyt_P450"/>
</dbReference>
<dbReference type="GO" id="GO:0020037">
    <property type="term" value="F:heme binding"/>
    <property type="evidence" value="ECO:0007669"/>
    <property type="project" value="InterPro"/>
</dbReference>
<dbReference type="OrthoDB" id="442633at2759"/>
<evidence type="ECO:0000256" key="4">
    <source>
        <dbReference type="RuleBase" id="RU000461"/>
    </source>
</evidence>
<dbReference type="Proteomes" id="UP000613740">
    <property type="component" value="Unassembled WGS sequence"/>
</dbReference>
<dbReference type="EMBL" id="JAEHOD010000038">
    <property type="protein sequence ID" value="KAG2440466.1"/>
    <property type="molecule type" value="Genomic_DNA"/>
</dbReference>
<dbReference type="InterPro" id="IPR036396">
    <property type="entry name" value="Cyt_P450_sf"/>
</dbReference>
<comment type="cofactor">
    <cofactor evidence="3">
        <name>heme</name>
        <dbReference type="ChEBI" id="CHEBI:30413"/>
    </cofactor>
</comment>
<evidence type="ECO:0000313" key="5">
    <source>
        <dbReference type="EMBL" id="KAG2440466.1"/>
    </source>
</evidence>
<dbReference type="GO" id="GO:0005506">
    <property type="term" value="F:iron ion binding"/>
    <property type="evidence" value="ECO:0007669"/>
    <property type="project" value="InterPro"/>
</dbReference>
<dbReference type="PROSITE" id="PS00086">
    <property type="entry name" value="CYTOCHROME_P450"/>
    <property type="match status" value="1"/>
</dbReference>